<comment type="caution">
    <text evidence="1">The sequence shown here is derived from an EMBL/GenBank/DDBJ whole genome shotgun (WGS) entry which is preliminary data.</text>
</comment>
<gene>
    <name evidence="1" type="ORF">L566_0521</name>
</gene>
<protein>
    <submittedName>
        <fullName evidence="1">Uncharacterized protein</fullName>
    </submittedName>
</protein>
<sequence length="95" mass="10797">MVNNLFAGAIYGDKQGRDLAFLKSRQAQSEGPGLKQDLFPTVQWRLRFQAGIDILVAQHHSHRSAFAMFVDEGRMAQFKRIEHDPVLRRTGVGFL</sequence>
<evidence type="ECO:0000313" key="1">
    <source>
        <dbReference type="EMBL" id="ETH29764.1"/>
    </source>
</evidence>
<proteinExistence type="predicted"/>
<name>A0AAI9J042_BORPT</name>
<dbReference type="EMBL" id="AXSB02000037">
    <property type="protein sequence ID" value="ETH29764.1"/>
    <property type="molecule type" value="Genomic_DNA"/>
</dbReference>
<dbReference type="AlphaFoldDB" id="A0AAI9J042"/>
<organism evidence="1 2">
    <name type="scientific">Bordetella pertussis CHLA-26</name>
    <dbReference type="NCBI Taxonomy" id="1331284"/>
    <lineage>
        <taxon>Bacteria</taxon>
        <taxon>Pseudomonadati</taxon>
        <taxon>Pseudomonadota</taxon>
        <taxon>Betaproteobacteria</taxon>
        <taxon>Burkholderiales</taxon>
        <taxon>Alcaligenaceae</taxon>
        <taxon>Bordetella</taxon>
    </lineage>
</organism>
<dbReference type="Proteomes" id="UP000018679">
    <property type="component" value="Unassembled WGS sequence"/>
</dbReference>
<reference evidence="1 2" key="1">
    <citation type="journal article" date="2013" name="Genome Announc.">
        <title>Genome Sequences of 28 Bordetella pertussis U.S. Outbreak Strains Dating from 2010 to 2012.</title>
        <authorList>
            <person name="Harvill E.T."/>
            <person name="Goodfield L.L."/>
            <person name="Ivanov Y."/>
            <person name="Meyer J.A."/>
            <person name="Newth C."/>
            <person name="Cassiday P."/>
            <person name="Tondella M.L."/>
            <person name="Liao P."/>
            <person name="Zimmerman J."/>
            <person name="Meert K."/>
            <person name="Wessel D."/>
            <person name="Berger J."/>
            <person name="Dean J.M."/>
            <person name="Holubkov R."/>
            <person name="Burr J."/>
            <person name="Liu T."/>
            <person name="Brinkac L."/>
            <person name="Kim M."/>
            <person name="Losada L."/>
        </authorList>
    </citation>
    <scope>NUCLEOTIDE SEQUENCE [LARGE SCALE GENOMIC DNA]</scope>
    <source>
        <strain evidence="1 2">CHLA-26</strain>
    </source>
</reference>
<accession>A0AAI9J042</accession>
<evidence type="ECO:0000313" key="2">
    <source>
        <dbReference type="Proteomes" id="UP000018679"/>
    </source>
</evidence>